<keyword evidence="6" id="KW-1185">Reference proteome</keyword>
<dbReference type="RefSeq" id="WP_381804715.1">
    <property type="nucleotide sequence ID" value="NZ_JBHYTS010000036.1"/>
</dbReference>
<dbReference type="CDD" id="cd00081">
    <property type="entry name" value="Hint"/>
    <property type="match status" value="1"/>
</dbReference>
<dbReference type="PANTHER" id="PTHR32305">
    <property type="match status" value="1"/>
</dbReference>
<dbReference type="SMART" id="SM00306">
    <property type="entry name" value="HintN"/>
    <property type="match status" value="1"/>
</dbReference>
<evidence type="ECO:0000313" key="5">
    <source>
        <dbReference type="EMBL" id="MFE1753228.1"/>
    </source>
</evidence>
<evidence type="ECO:0000256" key="3">
    <source>
        <dbReference type="SAM" id="SignalP"/>
    </source>
</evidence>
<dbReference type="Proteomes" id="UP001599756">
    <property type="component" value="Unassembled WGS sequence"/>
</dbReference>
<dbReference type="InterPro" id="IPR056823">
    <property type="entry name" value="TEN-like_YD-shell"/>
</dbReference>
<feature type="chain" id="PRO_5047463447" evidence="3">
    <location>
        <begin position="22"/>
        <end position="2289"/>
    </location>
</feature>
<feature type="region of interest" description="Disordered" evidence="2">
    <location>
        <begin position="1771"/>
        <end position="1795"/>
    </location>
</feature>
<dbReference type="SUPFAM" id="SSF51294">
    <property type="entry name" value="Hedgehog/intein (Hint) domain"/>
    <property type="match status" value="1"/>
</dbReference>
<dbReference type="NCBIfam" id="TIGR01443">
    <property type="entry name" value="intein_Cterm"/>
    <property type="match status" value="1"/>
</dbReference>
<sequence>MAVLVPAVLVGSILQTAAVPAAEAAGRPHVPSAEKPLSGHGLTPAARLNDGRPRVPRTPPAHAWSAAGSATVSLRPGTKSATVRAGSLPVSLITPKAAGHPAPSGRAGTAHLPLSGAATVRVLDRKSARHAGVDGLLFSLQRKAGAKGDTVGVRVDYSKFAQVYGGAYAARLRLVRLPACAATDPADGKCSRGVPVDAHNDVAAQTLTASALKLPTGGTAPMLLAATAGASSDEGDYKATQLSPSSAWQTNLNTGDFSWTYDMPVPGVPGKLAPTVTLSYSSGAVDGRTANTNNQASWAGDGFSLWPGSIERSYKPCVDDGVKNADGTKPGDVCWAYDNATLSFNGHSGELIATGADSFRLKGDDGTKVDRLRGTSRDNGDNDQEYWRVTTTDGTRYYFGYNKLPGWSTGNRTTNSTWTVPVFGDDSGEPCHASAFADSWCQQAWRWNLDYAVDTHGNAVAYYYDKETNYYARNLKTADETVYDRGGYLDHIDYGLKSSSIYGTAALARVDFTSAERCLPVSGVTCDASTIDDKSFYWYDTPWDLNCKSGEDCTKSFSPSFWTRKRLTAVTTKVLKADGTYAPVDTWTLGHRWGTSDIDYQLLLDSLQHTGKTATPDVTLPKVTFDYDQRTNRLKTTGDDTAPFIKERLSGISDESGGELAVQYSTAACDAADLPKPETNTTRCFPVYSVKEGDADPTLQWFNKYVVDSVTQIDRTKSSPEMVTRYSYLDGAAWHYDDDDGLTKEKYKTWSTWRGYAHVRVQTGGQDPVGMKSQTDHYFLRGMDGDKASPSGGTRSVTVSDDNGGTITDHDSAAGFEYKTEQYSGPGGKVLEKTVSAPWHHQTASRTRSWGTVTANLTGTASTRTWTSLDNGAGSDWRTTYKTNAFENTAGRITQTDDFGDETTSKDNRCTRTTYVDNTADWLLDLPSRVETVAVKCADTPDRTKDVLSDVRTAYDKQAYGVAPTKGDATHVASLVSHDGTTATYLEAGTDYDAYGRKTSSTDITGKVTASGTSAPVRTDRTDGRTTTTVYSPTTGFPTSMTVTTPPATPGDTSTAQTTTTTYDALRGEAVSVVDANGKRTDTTYDALGRSLKVWLPNRSKSGGDTPNYEFSYTITDGKPAAIGTTTLYGTGRRTSYTLYDGFLRQRQTQTPGPDGGRLITDTFYDERGLTAKTFAPYYNTAAPSADLLAVDNALAVESQTWNTFDGLGRVVQSRQVAGNGDGGTVLSTTSTTYGGDRTTVTPPKGATPTTTVTDARGLTTELWQYHSDTPSGTADKTRYEYNPAGKLTKITDAAGNFWTYQYDQRGNQTVATDPDKGETDSYYTDRNQLDHTVDADKKKITHVYDGLGRETETHDGDASGPLLTKHVWDPSGFKGHLASATRYVGGASGSAYTTTYSLYDTLYRPHRTTVTIPAKEGALAGSYQTNVQYNTDGTVQSTSYPAAGGLTAEVITPTYDDALRVKTLGASGGATYLTDTVYSYTGKALQYTYRAAGGKATQVDYSYEWGTQRLHNSSVERQDVTGTDKSATYGYDEAGNITSVSDVSRDGTDNQCYAYDYLGRLTEAWAQNSTGCAAAPSSSVLGGPAPYWQSYTYDLSGNRRTETLHDVAGDTAKDVKRVYGYPDPGAKRPHAVQQIDTTGPSGVSQDNFTYDDAGNTWTRTVGGDKQTLTWDAEGRLAQVSKPDGSGGTRTTSYVYDADGGRLITRTDAGTTLFLGNTEITLAKGATTPRATRYYDLGGGNQAVRDNDNKLSFLIGDQNGTAQLAVDSADLTEQQRRSTPFGTARGATPAKWPGDKGFVGGTQDDSTGFVHLGARDYDPATGRFLSVDPVIDPQNPQQLNAYAYANSSPVTYSDPSGLYYCRNGRSDNCDVHGNPRGDGAWCPSADDPYCHDRPIDRGESASPSPGLSKDQKKQAKKVYDYFFTKNVCSGMALQYGIGDQLCQTQAEADADLGLTYQLLSALGDMTLVVPGIRCTLGNKAECDVYGYAASTFDVAGVEVGSARFLRTLSRFAKDICSFTPETKVLMKGGKKKAIADIKPGDRVEAADPSTGKRKGSRKVAARLVHRDHDLVDLTVRLKGGGTRTVHTTANHPFWDGTAHRWTVAGKLRSGHRLSTADGRLAVVDHVRVRGGAADMYNLTVEQLHTYYVLAGETPVLVHNISCPTDVALGYRAHGTEKWANTNKFTHYMHGKYKDTWIGYVRAAVDNPGTTLHVYTEGFSGGFEGMAGRGLQPGAEATEQEMGWIARAVIAGRRSWNSVQFYNKKGPVDVPEPNWNDPAFDRARALEDLD</sequence>
<accession>A0ABW6H9T4</accession>
<dbReference type="InterPro" id="IPR031325">
    <property type="entry name" value="RHS_repeat"/>
</dbReference>
<dbReference type="NCBIfam" id="TIGR01643">
    <property type="entry name" value="YD_repeat_2x"/>
    <property type="match status" value="1"/>
</dbReference>
<reference evidence="5 6" key="1">
    <citation type="submission" date="2024-09" db="EMBL/GenBank/DDBJ databases">
        <title>The Natural Products Discovery Center: Release of the First 8490 Sequenced Strains for Exploring Actinobacteria Biosynthetic Diversity.</title>
        <authorList>
            <person name="Kalkreuter E."/>
            <person name="Kautsar S.A."/>
            <person name="Yang D."/>
            <person name="Bader C.D."/>
            <person name="Teijaro C.N."/>
            <person name="Fluegel L."/>
            <person name="Davis C.M."/>
            <person name="Simpson J.R."/>
            <person name="Lauterbach L."/>
            <person name="Steele A.D."/>
            <person name="Gui C."/>
            <person name="Meng S."/>
            <person name="Li G."/>
            <person name="Viehrig K."/>
            <person name="Ye F."/>
            <person name="Su P."/>
            <person name="Kiefer A.F."/>
            <person name="Nichols A."/>
            <person name="Cepeda A.J."/>
            <person name="Yan W."/>
            <person name="Fan B."/>
            <person name="Jiang Y."/>
            <person name="Adhikari A."/>
            <person name="Zheng C.-J."/>
            <person name="Schuster L."/>
            <person name="Cowan T.M."/>
            <person name="Smanski M.J."/>
            <person name="Chevrette M.G."/>
            <person name="De Carvalho L.P.S."/>
            <person name="Shen B."/>
        </authorList>
    </citation>
    <scope>NUCLEOTIDE SEQUENCE [LARGE SCALE GENOMIC DNA]</scope>
    <source>
        <strain evidence="5 6">NPDC059500</strain>
    </source>
</reference>
<feature type="region of interest" description="Disordered" evidence="2">
    <location>
        <begin position="21"/>
        <end position="70"/>
    </location>
</feature>
<feature type="region of interest" description="Disordered" evidence="2">
    <location>
        <begin position="782"/>
        <end position="811"/>
    </location>
</feature>
<evidence type="ECO:0000313" key="6">
    <source>
        <dbReference type="Proteomes" id="UP001599756"/>
    </source>
</evidence>
<dbReference type="InterPro" id="IPR006530">
    <property type="entry name" value="YD"/>
</dbReference>
<protein>
    <submittedName>
        <fullName evidence="5">Polymorphic toxin-type HINT domain-containing protein</fullName>
    </submittedName>
</protein>
<dbReference type="Pfam" id="PF05593">
    <property type="entry name" value="RHS_repeat"/>
    <property type="match status" value="1"/>
</dbReference>
<evidence type="ECO:0000256" key="1">
    <source>
        <dbReference type="ARBA" id="ARBA00022737"/>
    </source>
</evidence>
<feature type="signal peptide" evidence="3">
    <location>
        <begin position="1"/>
        <end position="21"/>
    </location>
</feature>
<dbReference type="InterPro" id="IPR036844">
    <property type="entry name" value="Hint_dom_sf"/>
</dbReference>
<gene>
    <name evidence="5" type="ORF">ACFW88_22250</name>
</gene>
<dbReference type="Gene3D" id="2.180.10.10">
    <property type="entry name" value="RHS repeat-associated core"/>
    <property type="match status" value="2"/>
</dbReference>
<keyword evidence="1" id="KW-0677">Repeat</keyword>
<feature type="region of interest" description="Disordered" evidence="2">
    <location>
        <begin position="1007"/>
        <end position="1057"/>
    </location>
</feature>
<dbReference type="InterPro" id="IPR030934">
    <property type="entry name" value="Intein_C"/>
</dbReference>
<name>A0ABW6H9T4_9ACTN</name>
<feature type="compositionally biased region" description="Polar residues" evidence="2">
    <location>
        <begin position="1030"/>
        <end position="1046"/>
    </location>
</feature>
<organism evidence="5 6">
    <name type="scientific">Streptomyces anandii</name>
    <dbReference type="NCBI Taxonomy" id="285454"/>
    <lineage>
        <taxon>Bacteria</taxon>
        <taxon>Bacillati</taxon>
        <taxon>Actinomycetota</taxon>
        <taxon>Actinomycetes</taxon>
        <taxon>Kitasatosporales</taxon>
        <taxon>Streptomycetaceae</taxon>
        <taxon>Streptomyces</taxon>
    </lineage>
</organism>
<dbReference type="Gene3D" id="2.170.16.10">
    <property type="entry name" value="Hedgehog/Intein (Hint) domain"/>
    <property type="match status" value="1"/>
</dbReference>
<dbReference type="InterPro" id="IPR050708">
    <property type="entry name" value="T6SS_VgrG/RHS"/>
</dbReference>
<feature type="compositionally biased region" description="Polar residues" evidence="2">
    <location>
        <begin position="1007"/>
        <end position="1016"/>
    </location>
</feature>
<evidence type="ECO:0000256" key="2">
    <source>
        <dbReference type="SAM" id="MobiDB-lite"/>
    </source>
</evidence>
<feature type="region of interest" description="Disordered" evidence="2">
    <location>
        <begin position="1624"/>
        <end position="1650"/>
    </location>
</feature>
<comment type="caution">
    <text evidence="5">The sequence shown here is derived from an EMBL/GenBank/DDBJ whole genome shotgun (WGS) entry which is preliminary data.</text>
</comment>
<feature type="compositionally biased region" description="Low complexity" evidence="2">
    <location>
        <begin position="1228"/>
        <end position="1242"/>
    </location>
</feature>
<dbReference type="InterPro" id="IPR003587">
    <property type="entry name" value="Hint_dom_N"/>
</dbReference>
<dbReference type="NCBIfam" id="TIGR03696">
    <property type="entry name" value="Rhs_assc_core"/>
    <property type="match status" value="1"/>
</dbReference>
<feature type="compositionally biased region" description="Polar residues" evidence="2">
    <location>
        <begin position="1635"/>
        <end position="1649"/>
    </location>
</feature>
<evidence type="ECO:0000259" key="4">
    <source>
        <dbReference type="SMART" id="SM00306"/>
    </source>
</evidence>
<keyword evidence="3" id="KW-0732">Signal</keyword>
<feature type="domain" description="Hint" evidence="4">
    <location>
        <begin position="2015"/>
        <end position="2117"/>
    </location>
</feature>
<dbReference type="PANTHER" id="PTHR32305:SF17">
    <property type="entry name" value="TRNA NUCLEASE WAPA"/>
    <property type="match status" value="1"/>
</dbReference>
<dbReference type="Pfam" id="PF07591">
    <property type="entry name" value="PT-HINT"/>
    <property type="match status" value="1"/>
</dbReference>
<dbReference type="EMBL" id="JBHYTS010000036">
    <property type="protein sequence ID" value="MFE1753228.1"/>
    <property type="molecule type" value="Genomic_DNA"/>
</dbReference>
<feature type="compositionally biased region" description="Polar residues" evidence="2">
    <location>
        <begin position="791"/>
        <end position="806"/>
    </location>
</feature>
<feature type="region of interest" description="Disordered" evidence="2">
    <location>
        <begin position="1222"/>
        <end position="1251"/>
    </location>
</feature>
<proteinExistence type="predicted"/>
<dbReference type="Pfam" id="PF25023">
    <property type="entry name" value="TEN_YD-shell"/>
    <property type="match status" value="1"/>
</dbReference>
<dbReference type="InterPro" id="IPR022385">
    <property type="entry name" value="Rhs_assc_core"/>
</dbReference>